<sequence>MCTSCETPAATTAGEASTDGLDFVVQGMTCGGCATKVTNAVQGVAGVTDVAVDITAGTLSVTGSADEAAITAAVEGAGYAVVRAG</sequence>
<dbReference type="EMBL" id="JBHTLK010000032">
    <property type="protein sequence ID" value="MFD1147311.1"/>
    <property type="molecule type" value="Genomic_DNA"/>
</dbReference>
<dbReference type="InterPro" id="IPR036163">
    <property type="entry name" value="HMA_dom_sf"/>
</dbReference>
<reference evidence="3" key="1">
    <citation type="journal article" date="2019" name="Int. J. Syst. Evol. Microbiol.">
        <title>The Global Catalogue of Microorganisms (GCM) 10K type strain sequencing project: providing services to taxonomists for standard genome sequencing and annotation.</title>
        <authorList>
            <consortium name="The Broad Institute Genomics Platform"/>
            <consortium name="The Broad Institute Genome Sequencing Center for Infectious Disease"/>
            <person name="Wu L."/>
            <person name="Ma J."/>
        </authorList>
    </citation>
    <scope>NUCLEOTIDE SEQUENCE [LARGE SCALE GENOMIC DNA]</scope>
    <source>
        <strain evidence="3">CCUG 60214</strain>
    </source>
</reference>
<evidence type="ECO:0000313" key="2">
    <source>
        <dbReference type="EMBL" id="MFD1147311.1"/>
    </source>
</evidence>
<evidence type="ECO:0000259" key="1">
    <source>
        <dbReference type="PROSITE" id="PS50846"/>
    </source>
</evidence>
<keyword evidence="3" id="KW-1185">Reference proteome</keyword>
<protein>
    <submittedName>
        <fullName evidence="2">Heavy-metal-associated domain-containing protein</fullName>
    </submittedName>
</protein>
<organism evidence="2 3">
    <name type="scientific">Saccharothrix hoggarensis</name>
    <dbReference type="NCBI Taxonomy" id="913853"/>
    <lineage>
        <taxon>Bacteria</taxon>
        <taxon>Bacillati</taxon>
        <taxon>Actinomycetota</taxon>
        <taxon>Actinomycetes</taxon>
        <taxon>Pseudonocardiales</taxon>
        <taxon>Pseudonocardiaceae</taxon>
        <taxon>Saccharothrix</taxon>
    </lineage>
</organism>
<dbReference type="PROSITE" id="PS50846">
    <property type="entry name" value="HMA_2"/>
    <property type="match status" value="1"/>
</dbReference>
<name>A0ABW3QR96_9PSEU</name>
<comment type="caution">
    <text evidence="2">The sequence shown here is derived from an EMBL/GenBank/DDBJ whole genome shotgun (WGS) entry which is preliminary data.</text>
</comment>
<evidence type="ECO:0000313" key="3">
    <source>
        <dbReference type="Proteomes" id="UP001597168"/>
    </source>
</evidence>
<dbReference type="Gene3D" id="3.30.70.100">
    <property type="match status" value="1"/>
</dbReference>
<dbReference type="InterPro" id="IPR006121">
    <property type="entry name" value="HMA_dom"/>
</dbReference>
<dbReference type="SUPFAM" id="SSF55008">
    <property type="entry name" value="HMA, heavy metal-associated domain"/>
    <property type="match status" value="1"/>
</dbReference>
<dbReference type="Proteomes" id="UP001597168">
    <property type="component" value="Unassembled WGS sequence"/>
</dbReference>
<dbReference type="CDD" id="cd00371">
    <property type="entry name" value="HMA"/>
    <property type="match status" value="1"/>
</dbReference>
<dbReference type="Pfam" id="PF00403">
    <property type="entry name" value="HMA"/>
    <property type="match status" value="1"/>
</dbReference>
<dbReference type="RefSeq" id="WP_380722337.1">
    <property type="nucleotide sequence ID" value="NZ_JBHTLK010000032.1"/>
</dbReference>
<feature type="domain" description="HMA" evidence="1">
    <location>
        <begin position="19"/>
        <end position="82"/>
    </location>
</feature>
<accession>A0ABW3QR96</accession>
<proteinExistence type="predicted"/>
<gene>
    <name evidence="2" type="ORF">ACFQ3T_09260</name>
</gene>